<feature type="region of interest" description="Disordered" evidence="1">
    <location>
        <begin position="1"/>
        <end position="21"/>
    </location>
</feature>
<feature type="compositionally biased region" description="Polar residues" evidence="1">
    <location>
        <begin position="675"/>
        <end position="689"/>
    </location>
</feature>
<feature type="compositionally biased region" description="Polar residues" evidence="1">
    <location>
        <begin position="1"/>
        <end position="20"/>
    </location>
</feature>
<feature type="region of interest" description="Disordered" evidence="1">
    <location>
        <begin position="432"/>
        <end position="466"/>
    </location>
</feature>
<proteinExistence type="predicted"/>
<feature type="compositionally biased region" description="Acidic residues" evidence="1">
    <location>
        <begin position="749"/>
        <end position="759"/>
    </location>
</feature>
<gene>
    <name evidence="2" type="ORF">CTEN210_12331</name>
</gene>
<dbReference type="EMBL" id="BLLK01000051">
    <property type="protein sequence ID" value="GFH55855.1"/>
    <property type="molecule type" value="Genomic_DNA"/>
</dbReference>
<accession>A0AAD3D3G7</accession>
<feature type="compositionally biased region" description="Basic and acidic residues" evidence="1">
    <location>
        <begin position="733"/>
        <end position="748"/>
    </location>
</feature>
<sequence>MSEHSNTNNQQRSSTKTPEQLSAVALSTAAAVAALNGSFQASQPVYTSTNSNNNPKTLSPTVLHSILEATTVSLSTDTTNSNTATGTAATTSRNVNVNTPTAASNTTVMSPFNMTNANPQQQQQQQLQRQQLSYPFPRIVMPTVATTGGHTTNATNAKRGNSINQGIFHKVPLRRGKWTNDEETYANAVIEAFEQGIIQNCENGITLRSYLSRKLHCQPMRISKKYAGQSIGKQVYLSRMDNHTVQQIAFANENLAKLEFQFHMSILQEGLSSDFANNRQKLELARKHHQHQQAQVTAQHQPLQHNGNTIASSMPVYSHQYPFLNGYIGQNHSAKGNGLAHQGARIGAPLTHPHVISQAASNATPASGGQGNNSMIFPNLVMATQTSLLRKEQERTQERTDQSKSMAAMNETTSDIQKTLFDAFQEAQKSHYLVNRDEKTKTDSKKTIKLAQRSQTPPTKGEQQTKWLSETMSLVQSLVPACDSRYNEEETPPTPTYTSKSFDDLHRLLGENIPELTSNDDESRVGIRMRIQGQSKKIDGQATKAANKLVIESTKPSTAKETGKKTTTVTYHQRINFNEKKESVSEEKAPNNVSEPVFLSPSDEYAFLAQQSAIEASKHSAYCDEPLKRSATPIVIDNKKKKTVHGSQPLLLLGEIGAALLSKKNIKLHSKSHEGMTNGSSQTQNATVVSASEPSSSEANSRVDSSTSSGTDDHSDSASSEGKSFSSSRGKRRVVDDSGLEKVKKIKVEEEDEAPIPMQ</sequence>
<feature type="compositionally biased region" description="Basic and acidic residues" evidence="1">
    <location>
        <begin position="434"/>
        <end position="446"/>
    </location>
</feature>
<dbReference type="Proteomes" id="UP001054902">
    <property type="component" value="Unassembled WGS sequence"/>
</dbReference>
<dbReference type="PANTHER" id="PTHR35213">
    <property type="entry name" value="RING-TYPE DOMAIN-CONTAINING PROTEIN-RELATED"/>
    <property type="match status" value="1"/>
</dbReference>
<dbReference type="AlphaFoldDB" id="A0AAD3D3G7"/>
<name>A0AAD3D3G7_9STRA</name>
<feature type="compositionally biased region" description="Polar residues" evidence="1">
    <location>
        <begin position="452"/>
        <end position="466"/>
    </location>
</feature>
<feature type="compositionally biased region" description="Basic and acidic residues" evidence="1">
    <location>
        <begin position="390"/>
        <end position="402"/>
    </location>
</feature>
<feature type="region of interest" description="Disordered" evidence="1">
    <location>
        <begin position="390"/>
        <end position="410"/>
    </location>
</feature>
<dbReference type="PANTHER" id="PTHR35213:SF5">
    <property type="entry name" value="RING-TYPE DOMAIN-CONTAINING PROTEIN"/>
    <property type="match status" value="1"/>
</dbReference>
<feature type="region of interest" description="Disordered" evidence="1">
    <location>
        <begin position="671"/>
        <end position="759"/>
    </location>
</feature>
<evidence type="ECO:0000313" key="2">
    <source>
        <dbReference type="EMBL" id="GFH55855.1"/>
    </source>
</evidence>
<keyword evidence="3" id="KW-1185">Reference proteome</keyword>
<evidence type="ECO:0000256" key="1">
    <source>
        <dbReference type="SAM" id="MobiDB-lite"/>
    </source>
</evidence>
<reference evidence="2 3" key="1">
    <citation type="journal article" date="2021" name="Sci. Rep.">
        <title>The genome of the diatom Chaetoceros tenuissimus carries an ancient integrated fragment of an extant virus.</title>
        <authorList>
            <person name="Hongo Y."/>
            <person name="Kimura K."/>
            <person name="Takaki Y."/>
            <person name="Yoshida Y."/>
            <person name="Baba S."/>
            <person name="Kobayashi G."/>
            <person name="Nagasaki K."/>
            <person name="Hano T."/>
            <person name="Tomaru Y."/>
        </authorList>
    </citation>
    <scope>NUCLEOTIDE SEQUENCE [LARGE SCALE GENOMIC DNA]</scope>
    <source>
        <strain evidence="2 3">NIES-3715</strain>
    </source>
</reference>
<feature type="compositionally biased region" description="Low complexity" evidence="1">
    <location>
        <begin position="717"/>
        <end position="728"/>
    </location>
</feature>
<feature type="compositionally biased region" description="Low complexity" evidence="1">
    <location>
        <begin position="690"/>
        <end position="710"/>
    </location>
</feature>
<comment type="caution">
    <text evidence="2">The sequence shown here is derived from an EMBL/GenBank/DDBJ whole genome shotgun (WGS) entry which is preliminary data.</text>
</comment>
<evidence type="ECO:0000313" key="3">
    <source>
        <dbReference type="Proteomes" id="UP001054902"/>
    </source>
</evidence>
<protein>
    <submittedName>
        <fullName evidence="2">Uncharacterized protein</fullName>
    </submittedName>
</protein>
<organism evidence="2 3">
    <name type="scientific">Chaetoceros tenuissimus</name>
    <dbReference type="NCBI Taxonomy" id="426638"/>
    <lineage>
        <taxon>Eukaryota</taxon>
        <taxon>Sar</taxon>
        <taxon>Stramenopiles</taxon>
        <taxon>Ochrophyta</taxon>
        <taxon>Bacillariophyta</taxon>
        <taxon>Coscinodiscophyceae</taxon>
        <taxon>Chaetocerotophycidae</taxon>
        <taxon>Chaetocerotales</taxon>
        <taxon>Chaetocerotaceae</taxon>
        <taxon>Chaetoceros</taxon>
    </lineage>
</organism>